<organism evidence="8 9">
    <name type="scientific">Adiantum capillus-veneris</name>
    <name type="common">Maidenhair fern</name>
    <dbReference type="NCBI Taxonomy" id="13818"/>
    <lineage>
        <taxon>Eukaryota</taxon>
        <taxon>Viridiplantae</taxon>
        <taxon>Streptophyta</taxon>
        <taxon>Embryophyta</taxon>
        <taxon>Tracheophyta</taxon>
        <taxon>Polypodiopsida</taxon>
        <taxon>Polypodiidae</taxon>
        <taxon>Polypodiales</taxon>
        <taxon>Pteridineae</taxon>
        <taxon>Pteridaceae</taxon>
        <taxon>Vittarioideae</taxon>
        <taxon>Adiantum</taxon>
    </lineage>
</organism>
<dbReference type="SMART" id="SM00361">
    <property type="entry name" value="RRM_1"/>
    <property type="match status" value="3"/>
</dbReference>
<evidence type="ECO:0000256" key="3">
    <source>
        <dbReference type="ARBA" id="ARBA00022884"/>
    </source>
</evidence>
<sequence length="1046" mass="116064">MNVRSANGGQTNKAEDAGAEARTVFVRNLPFTLTDSQLQEVFSEVGPVRRSFTIKENGSEQHRGFGYVQFAIVDDALRAVKEKDGTVLEGRKVMVKLAKRRPPLEQRLTKRQPDNSDKRPNKDKHESLSSPGLDGKAPQTLLNVSAEPEKQRESIQAKSNRRGEAAQGKQTSQHGSRAMQETCNSSGATLAKERKSLSEMDNGDAVHAKNKRKRQHDTSEPGGMKKKKKMEKSDTCQTSLKNDVVEEKRSSETQRVARTVILGGLLSPEMREAVIERAKKVGSVESIQSSLSPQELKGRGLEKDGCKAGAAAVVFKSVKSASQAVAELHHKSVDNGIVWARQLGGEGSKPKKSRVIIRNLPFNITEEKIRELFSSSGFVWEAKVPRKEDGRARGFAFVSFTSKANAEKAIQNMNGKVVQKRPIAVDWAVQKEAYQPSTSVHIDDKEKLPSDIEEDETASEDDDEVFAKQENSSFEEFEDERAENELLAGSVEMDLAKRVLNKVVSASISCTKPENVEPKQIEGDGRGSLSSAEELKGSQSERKTAAHEDQSIQRTSLGDIMKTIFVKNLPLDVDQATLKRLFSAFGKVKSTYLVRHPETKRPKGTAFLEFLNAESAEAAVGAASGSSLNNQFVSGISLAGRKLEVLKALEKKSAAALEKEKLEKNVTDRRNLYLLKEGKIEVGSPAAIGVSEQDMQKRQELEQVKKVKLKSPKFHVSKTRLAIHNLPKSLKEAELRKFFIEAVKLRATKQQPVITEVIILRDEAKGGESRGIAFVEYTEHEHALVALRVLNNNPETFGPDRRPIVEFAIENLQRLRKRQERQSAAGKQGMADSEGNAQFRKLKGGGKKRNSRQSQKNESRLLEMEEEGLNGKEHGGLDSGVGKAARGKLKKKVKPNEQHMADSSFKRKWQDTSSNQENTIKALSMPNFKRQKLFTKGNDKGSDLERSKRSKPFSGSNSAAKGHANESKLKMDKAELVLKARDSNLGIYGQQRKPKEAKEKKGSKLEVQDKLDKLVAAYREKYFSDKGKKKATGATTASSDFKRWFE</sequence>
<feature type="compositionally biased region" description="Basic and acidic residues" evidence="6">
    <location>
        <begin position="515"/>
        <end position="525"/>
    </location>
</feature>
<feature type="compositionally biased region" description="Basic and acidic residues" evidence="6">
    <location>
        <begin position="894"/>
        <end position="910"/>
    </location>
</feature>
<accession>A0A9D4V9B2</accession>
<evidence type="ECO:0000313" key="9">
    <source>
        <dbReference type="Proteomes" id="UP000886520"/>
    </source>
</evidence>
<evidence type="ECO:0000256" key="5">
    <source>
        <dbReference type="PROSITE-ProRule" id="PRU00176"/>
    </source>
</evidence>
<feature type="domain" description="RRM" evidence="7">
    <location>
        <begin position="353"/>
        <end position="430"/>
    </location>
</feature>
<evidence type="ECO:0000256" key="4">
    <source>
        <dbReference type="ARBA" id="ARBA00023242"/>
    </source>
</evidence>
<dbReference type="EMBL" id="JABFUD020000003">
    <property type="protein sequence ID" value="KAI5081591.1"/>
    <property type="molecule type" value="Genomic_DNA"/>
</dbReference>
<protein>
    <recommendedName>
        <fullName evidence="7">RRM domain-containing protein</fullName>
    </recommendedName>
</protein>
<feature type="region of interest" description="Disordered" evidence="6">
    <location>
        <begin position="515"/>
        <end position="551"/>
    </location>
</feature>
<feature type="compositionally biased region" description="Polar residues" evidence="6">
    <location>
        <begin position="168"/>
        <end position="188"/>
    </location>
</feature>
<name>A0A9D4V9B2_ADICA</name>
<dbReference type="PANTHER" id="PTHR48039">
    <property type="entry name" value="RNA-BINDING MOTIF PROTEIN 14B"/>
    <property type="match status" value="1"/>
</dbReference>
<feature type="region of interest" description="Disordered" evidence="6">
    <location>
        <begin position="438"/>
        <end position="465"/>
    </location>
</feature>
<feature type="compositionally biased region" description="Basic and acidic residues" evidence="6">
    <location>
        <begin position="963"/>
        <end position="972"/>
    </location>
</feature>
<feature type="compositionally biased region" description="Basic and acidic residues" evidence="6">
    <location>
        <begin position="441"/>
        <end position="450"/>
    </location>
</feature>
<feature type="region of interest" description="Disordered" evidence="6">
    <location>
        <begin position="98"/>
        <end position="238"/>
    </location>
</feature>
<feature type="region of interest" description="Disordered" evidence="6">
    <location>
        <begin position="1027"/>
        <end position="1046"/>
    </location>
</feature>
<feature type="compositionally biased region" description="Basic and acidic residues" evidence="6">
    <location>
        <begin position="533"/>
        <end position="551"/>
    </location>
</feature>
<comment type="caution">
    <text evidence="8">The sequence shown here is derived from an EMBL/GenBank/DDBJ whole genome shotgun (WGS) entry which is preliminary data.</text>
</comment>
<dbReference type="CDD" id="cd12413">
    <property type="entry name" value="RRM1_RBM28_like"/>
    <property type="match status" value="1"/>
</dbReference>
<proteinExistence type="predicted"/>
<evidence type="ECO:0000313" key="8">
    <source>
        <dbReference type="EMBL" id="KAI5081591.1"/>
    </source>
</evidence>
<dbReference type="CDD" id="cd12414">
    <property type="entry name" value="RRM2_RBM28_like"/>
    <property type="match status" value="1"/>
</dbReference>
<dbReference type="SMART" id="SM00360">
    <property type="entry name" value="RRM"/>
    <property type="match status" value="5"/>
</dbReference>
<dbReference type="Pfam" id="PF00076">
    <property type="entry name" value="RRM_1"/>
    <property type="match status" value="4"/>
</dbReference>
<dbReference type="AlphaFoldDB" id="A0A9D4V9B2"/>
<dbReference type="PANTHER" id="PTHR48039:SF5">
    <property type="entry name" value="RNA-BINDING PROTEIN 28"/>
    <property type="match status" value="1"/>
</dbReference>
<keyword evidence="3 5" id="KW-0694">RNA-binding</keyword>
<dbReference type="InterPro" id="IPR051945">
    <property type="entry name" value="RRM_MRD1_RNA_proc_ribogen"/>
</dbReference>
<feature type="compositionally biased region" description="Polar residues" evidence="6">
    <location>
        <begin position="911"/>
        <end position="921"/>
    </location>
</feature>
<feature type="compositionally biased region" description="Basic residues" evidence="6">
    <location>
        <begin position="840"/>
        <end position="851"/>
    </location>
</feature>
<evidence type="ECO:0000256" key="1">
    <source>
        <dbReference type="ARBA" id="ARBA00004123"/>
    </source>
</evidence>
<keyword evidence="2" id="KW-0677">Repeat</keyword>
<dbReference type="InterPro" id="IPR000504">
    <property type="entry name" value="RRM_dom"/>
</dbReference>
<feature type="domain" description="RRM" evidence="7">
    <location>
        <begin position="562"/>
        <end position="650"/>
    </location>
</feature>
<feature type="compositionally biased region" description="Basic and acidic residues" evidence="6">
    <location>
        <begin position="102"/>
        <end position="127"/>
    </location>
</feature>
<evidence type="ECO:0000259" key="7">
    <source>
        <dbReference type="PROSITE" id="PS50102"/>
    </source>
</evidence>
<feature type="compositionally biased region" description="Acidic residues" evidence="6">
    <location>
        <begin position="451"/>
        <end position="464"/>
    </location>
</feature>
<dbReference type="CDD" id="cd12415">
    <property type="entry name" value="RRM3_RBM28_like"/>
    <property type="match status" value="1"/>
</dbReference>
<evidence type="ECO:0000256" key="6">
    <source>
        <dbReference type="SAM" id="MobiDB-lite"/>
    </source>
</evidence>
<dbReference type="OrthoDB" id="439808at2759"/>
<dbReference type="Proteomes" id="UP000886520">
    <property type="component" value="Chromosome 2"/>
</dbReference>
<dbReference type="InterPro" id="IPR003954">
    <property type="entry name" value="RRM_euk-type"/>
</dbReference>
<feature type="compositionally biased region" description="Basic and acidic residues" evidence="6">
    <location>
        <begin position="937"/>
        <end position="947"/>
    </location>
</feature>
<reference evidence="8" key="1">
    <citation type="submission" date="2021-01" db="EMBL/GenBank/DDBJ databases">
        <title>Adiantum capillus-veneris genome.</title>
        <authorList>
            <person name="Fang Y."/>
            <person name="Liao Q."/>
        </authorList>
    </citation>
    <scope>NUCLEOTIDE SEQUENCE</scope>
    <source>
        <strain evidence="8">H3</strain>
        <tissue evidence="8">Leaf</tissue>
    </source>
</reference>
<gene>
    <name evidence="8" type="ORF">GOP47_0001334</name>
</gene>
<evidence type="ECO:0000256" key="2">
    <source>
        <dbReference type="ARBA" id="ARBA00022737"/>
    </source>
</evidence>
<dbReference type="Gene3D" id="3.30.70.330">
    <property type="match status" value="4"/>
</dbReference>
<dbReference type="CDD" id="cd12416">
    <property type="entry name" value="RRM4_RBM28_like"/>
    <property type="match status" value="1"/>
</dbReference>
<feature type="domain" description="RRM" evidence="7">
    <location>
        <begin position="719"/>
        <end position="810"/>
    </location>
</feature>
<feature type="domain" description="RRM" evidence="7">
    <location>
        <begin position="22"/>
        <end position="100"/>
    </location>
</feature>
<feature type="region of interest" description="Disordered" evidence="6">
    <location>
        <begin position="818"/>
        <end position="972"/>
    </location>
</feature>
<dbReference type="GO" id="GO:0005634">
    <property type="term" value="C:nucleus"/>
    <property type="evidence" value="ECO:0007669"/>
    <property type="project" value="UniProtKB-SubCell"/>
</dbReference>
<dbReference type="PROSITE" id="PS50102">
    <property type="entry name" value="RRM"/>
    <property type="match status" value="4"/>
</dbReference>
<dbReference type="InterPro" id="IPR035979">
    <property type="entry name" value="RBD_domain_sf"/>
</dbReference>
<dbReference type="SUPFAM" id="SSF54928">
    <property type="entry name" value="RNA-binding domain, RBD"/>
    <property type="match status" value="4"/>
</dbReference>
<keyword evidence="9" id="KW-1185">Reference proteome</keyword>
<dbReference type="InterPro" id="IPR012677">
    <property type="entry name" value="Nucleotide-bd_a/b_plait_sf"/>
</dbReference>
<dbReference type="FunFam" id="3.30.70.330:FF:000182">
    <property type="entry name" value="RNA-binding motif protein 28"/>
    <property type="match status" value="1"/>
</dbReference>
<comment type="subcellular location">
    <subcellularLocation>
        <location evidence="1">Nucleus</location>
    </subcellularLocation>
</comment>
<dbReference type="GO" id="GO:0003729">
    <property type="term" value="F:mRNA binding"/>
    <property type="evidence" value="ECO:0007669"/>
    <property type="project" value="TreeGrafter"/>
</dbReference>
<keyword evidence="4" id="KW-0539">Nucleus</keyword>
<feature type="compositionally biased region" description="Basic and acidic residues" evidence="6">
    <location>
        <begin position="855"/>
        <end position="876"/>
    </location>
</feature>